<dbReference type="EMBL" id="CP124544">
    <property type="protein sequence ID" value="WGV29096.1"/>
    <property type="molecule type" value="Genomic_DNA"/>
</dbReference>
<name>A0AAJ6PCP4_9CYAN</name>
<evidence type="ECO:0000313" key="1">
    <source>
        <dbReference type="EMBL" id="WGV29096.1"/>
    </source>
</evidence>
<reference evidence="1 2" key="1">
    <citation type="journal article" date="2023" name="Limnol Oceanogr Lett">
        <title>Environmental adaptations by the intertidal Antarctic cyanobacterium Halotia branconii CENA392 as revealed using long-read genome sequencing.</title>
        <authorList>
            <person name="Dextro R.B."/>
            <person name="Delbaje E."/>
            <person name="Freitas P.N.N."/>
            <person name="Geraldes V."/>
            <person name="Pinto E."/>
            <person name="Long P.F."/>
            <person name="Fiore M.F."/>
        </authorList>
    </citation>
    <scope>NUCLEOTIDE SEQUENCE [LARGE SCALE GENOMIC DNA]</scope>
    <source>
        <strain evidence="1 2">CENA392</strain>
        <plasmid evidence="1 2">unnamed1</plasmid>
    </source>
</reference>
<dbReference type="KEGG" id="hbq:QI031_30290"/>
<dbReference type="RefSeq" id="WP_281486292.1">
    <property type="nucleotide sequence ID" value="NZ_CP124544.1"/>
</dbReference>
<dbReference type="AlphaFoldDB" id="A0AAJ6PCP4"/>
<dbReference type="Proteomes" id="UP001223520">
    <property type="component" value="Plasmid unnamed1"/>
</dbReference>
<keyword evidence="1" id="KW-0614">Plasmid</keyword>
<accession>A0AAJ6PCP4</accession>
<geneLocation type="plasmid" evidence="1 2">
    <name>unnamed1</name>
</geneLocation>
<sequence>MKIQSFEYFSSNIKYNLQPLVDKPFLKANPVLSLPENNNRSETLEPLSNQTLSISFLIETKIFSQKLKNKSPKGFQGLAFLSLT</sequence>
<gene>
    <name evidence="1" type="ORF">QI031_30290</name>
</gene>
<protein>
    <submittedName>
        <fullName evidence="1">Uncharacterized protein</fullName>
    </submittedName>
</protein>
<organism evidence="1 2">
    <name type="scientific">Halotia branconii CENA392</name>
    <dbReference type="NCBI Taxonomy" id="1539056"/>
    <lineage>
        <taxon>Bacteria</taxon>
        <taxon>Bacillati</taxon>
        <taxon>Cyanobacteriota</taxon>
        <taxon>Cyanophyceae</taxon>
        <taxon>Nostocales</taxon>
        <taxon>Nodulariaceae</taxon>
        <taxon>Halotia</taxon>
    </lineage>
</organism>
<keyword evidence="2" id="KW-1185">Reference proteome</keyword>
<evidence type="ECO:0000313" key="2">
    <source>
        <dbReference type="Proteomes" id="UP001223520"/>
    </source>
</evidence>
<proteinExistence type="predicted"/>